<evidence type="ECO:0000256" key="1">
    <source>
        <dbReference type="SAM" id="SignalP"/>
    </source>
</evidence>
<reference evidence="3" key="1">
    <citation type="submission" date="2025-08" db="UniProtKB">
        <authorList>
            <consortium name="RefSeq"/>
        </authorList>
    </citation>
    <scope>IDENTIFICATION</scope>
    <source>
        <tissue evidence="3">Whole Larva</tissue>
    </source>
</reference>
<proteinExistence type="predicted"/>
<sequence>MKEACVNLVLVSTFLLYLGLVNAELCISFKCNPKSEQNVTLAGLFMLCPNEKVEVPCTPCVDCSKLYQCDAKIRDVVYIDELKLFCLDGFNCNREYTMPCDSCVRKRCKNPRKFKCVSDKHVFVDDILVTCKSGFACNRDYLHPCYPCIGDTDFSFSKIVRFK</sequence>
<feature type="signal peptide" evidence="1">
    <location>
        <begin position="1"/>
        <end position="23"/>
    </location>
</feature>
<dbReference type="GeneID" id="108567917"/>
<evidence type="ECO:0000313" key="2">
    <source>
        <dbReference type="Proteomes" id="UP000695000"/>
    </source>
</evidence>
<name>A0ABM1NBJ4_NICVS</name>
<keyword evidence="1" id="KW-0732">Signal</keyword>
<dbReference type="RefSeq" id="XP_017784194.1">
    <property type="nucleotide sequence ID" value="XM_017928705.1"/>
</dbReference>
<evidence type="ECO:0000313" key="3">
    <source>
        <dbReference type="RefSeq" id="XP_017784194.1"/>
    </source>
</evidence>
<keyword evidence="2" id="KW-1185">Reference proteome</keyword>
<gene>
    <name evidence="3" type="primary">LOC108567917</name>
</gene>
<dbReference type="Proteomes" id="UP000695000">
    <property type="component" value="Unplaced"/>
</dbReference>
<accession>A0ABM1NBJ4</accession>
<organism evidence="2 3">
    <name type="scientific">Nicrophorus vespilloides</name>
    <name type="common">Boreal carrion beetle</name>
    <dbReference type="NCBI Taxonomy" id="110193"/>
    <lineage>
        <taxon>Eukaryota</taxon>
        <taxon>Metazoa</taxon>
        <taxon>Ecdysozoa</taxon>
        <taxon>Arthropoda</taxon>
        <taxon>Hexapoda</taxon>
        <taxon>Insecta</taxon>
        <taxon>Pterygota</taxon>
        <taxon>Neoptera</taxon>
        <taxon>Endopterygota</taxon>
        <taxon>Coleoptera</taxon>
        <taxon>Polyphaga</taxon>
        <taxon>Staphyliniformia</taxon>
        <taxon>Silphidae</taxon>
        <taxon>Nicrophorinae</taxon>
        <taxon>Nicrophorus</taxon>
    </lineage>
</organism>
<protein>
    <submittedName>
        <fullName evidence="3">Uncharacterized protein LOC108567917</fullName>
    </submittedName>
</protein>
<feature type="chain" id="PRO_5046177399" evidence="1">
    <location>
        <begin position="24"/>
        <end position="163"/>
    </location>
</feature>